<evidence type="ECO:0000313" key="3">
    <source>
        <dbReference type="Proteomes" id="UP001156629"/>
    </source>
</evidence>
<sequence length="144" mass="16504">MPTEDHVAELTQDSVNPSHNDDQPLISQEEPNRNKNPDYDWLCQGDEPSFETCLDAFLLGEIPPHKSTIYKTALTAARRELRRGGARGTLEKIKERIEDEIRNKLQMKTREIHGFGRTTLTNLLLGKRGTKDIRPYFSTPSQKK</sequence>
<dbReference type="EMBL" id="BSNV01000049">
    <property type="protein sequence ID" value="GLQ67323.1"/>
    <property type="molecule type" value="Genomic_DNA"/>
</dbReference>
<evidence type="ECO:0008006" key="4">
    <source>
        <dbReference type="Google" id="ProtNLM"/>
    </source>
</evidence>
<accession>A0ABQ5WVT7</accession>
<evidence type="ECO:0000313" key="2">
    <source>
        <dbReference type="EMBL" id="GLQ67323.1"/>
    </source>
</evidence>
<reference evidence="3" key="1">
    <citation type="journal article" date="2019" name="Int. J. Syst. Evol. Microbiol.">
        <title>The Global Catalogue of Microorganisms (GCM) 10K type strain sequencing project: providing services to taxonomists for standard genome sequencing and annotation.</title>
        <authorList>
            <consortium name="The Broad Institute Genomics Platform"/>
            <consortium name="The Broad Institute Genome Sequencing Center for Infectious Disease"/>
            <person name="Wu L."/>
            <person name="Ma J."/>
        </authorList>
    </citation>
    <scope>NUCLEOTIDE SEQUENCE [LARGE SCALE GENOMIC DNA]</scope>
    <source>
        <strain evidence="3">NBRC 3266</strain>
    </source>
</reference>
<organism evidence="2 3">
    <name type="scientific">Gluconobacter kondonii</name>
    <dbReference type="NCBI Taxonomy" id="941463"/>
    <lineage>
        <taxon>Bacteria</taxon>
        <taxon>Pseudomonadati</taxon>
        <taxon>Pseudomonadota</taxon>
        <taxon>Alphaproteobacteria</taxon>
        <taxon>Acetobacterales</taxon>
        <taxon>Acetobacteraceae</taxon>
        <taxon>Gluconobacter</taxon>
    </lineage>
</organism>
<protein>
    <recommendedName>
        <fullName evidence="4">Integrase</fullName>
    </recommendedName>
</protein>
<evidence type="ECO:0000256" key="1">
    <source>
        <dbReference type="SAM" id="MobiDB-lite"/>
    </source>
</evidence>
<keyword evidence="3" id="KW-1185">Reference proteome</keyword>
<gene>
    <name evidence="2" type="ORF">GCM10007870_29080</name>
</gene>
<proteinExistence type="predicted"/>
<dbReference type="Proteomes" id="UP001156629">
    <property type="component" value="Unassembled WGS sequence"/>
</dbReference>
<comment type="caution">
    <text evidence="2">The sequence shown here is derived from an EMBL/GenBank/DDBJ whole genome shotgun (WGS) entry which is preliminary data.</text>
</comment>
<feature type="region of interest" description="Disordered" evidence="1">
    <location>
        <begin position="1"/>
        <end position="38"/>
    </location>
</feature>
<name>A0ABQ5WVT7_9PROT</name>